<evidence type="ECO:0000256" key="4">
    <source>
        <dbReference type="SAM" id="Coils"/>
    </source>
</evidence>
<feature type="domain" description="C-type lectin" evidence="6">
    <location>
        <begin position="167"/>
        <end position="279"/>
    </location>
</feature>
<dbReference type="Ensembl" id="ENSOABT00000073968.1">
    <property type="protein sequence ID" value="ENSOABP00000066072.1"/>
    <property type="gene ID" value="ENSOABG00000035865.1"/>
</dbReference>
<sequence length="284" mass="33300">MDEVYVNTEEVLGCRRKSKREHQTVEDIYMNHEVIQTVQRKTTGPAPPGSEDVKKSYWRAAVILLGLLCLFLLIGLITVVFLFTQGKSQWEMETEIIHELYDNVTSERNQLQTSYNILKTKQDQLQTSYNNLVKERDQLQKRLEDLTTNRDDLQRKLQYCQENWVAFSDSLYHVSSKQKSWEESRRDCLKKGSDLMIINSREEQNFVNQFKKHLWIGLTDSETEGTWKWLNGTQMTTSYWNSGEPNGGRKENCGHVNTYDSLNSWNDAPCSVLHFWICEKRVSP</sequence>
<dbReference type="Gene3D" id="1.20.5.400">
    <property type="match status" value="1"/>
</dbReference>
<evidence type="ECO:0000256" key="3">
    <source>
        <dbReference type="ARBA" id="ARBA00023180"/>
    </source>
</evidence>
<dbReference type="InterPro" id="IPR018378">
    <property type="entry name" value="C-type_lectin_CS"/>
</dbReference>
<keyword evidence="5" id="KW-0472">Membrane</keyword>
<name>A0AAZ1XEM9_OREAU</name>
<proteinExistence type="predicted"/>
<dbReference type="InterPro" id="IPR016187">
    <property type="entry name" value="CTDL_fold"/>
</dbReference>
<dbReference type="PROSITE" id="PS00615">
    <property type="entry name" value="C_TYPE_LECTIN_1"/>
    <property type="match status" value="1"/>
</dbReference>
<dbReference type="AlphaFoldDB" id="A0AAZ1XEM9"/>
<dbReference type="Proteomes" id="UP000472276">
    <property type="component" value="Unassembled WGS sequence"/>
</dbReference>
<dbReference type="InterPro" id="IPR001304">
    <property type="entry name" value="C-type_lectin-like"/>
</dbReference>
<feature type="transmembrane region" description="Helical" evidence="5">
    <location>
        <begin position="57"/>
        <end position="83"/>
    </location>
</feature>
<evidence type="ECO:0000256" key="5">
    <source>
        <dbReference type="SAM" id="Phobius"/>
    </source>
</evidence>
<evidence type="ECO:0000259" key="6">
    <source>
        <dbReference type="PROSITE" id="PS50041"/>
    </source>
</evidence>
<dbReference type="InterPro" id="IPR016186">
    <property type="entry name" value="C-type_lectin-like/link_sf"/>
</dbReference>
<keyword evidence="3" id="KW-0325">Glycoprotein</keyword>
<dbReference type="Gene3D" id="3.10.100.10">
    <property type="entry name" value="Mannose-Binding Protein A, subunit A"/>
    <property type="match status" value="1"/>
</dbReference>
<keyword evidence="1" id="KW-0430">Lectin</keyword>
<accession>A0AAZ1XEM9</accession>
<reference evidence="7" key="3">
    <citation type="submission" date="2025-09" db="UniProtKB">
        <authorList>
            <consortium name="Ensembl"/>
        </authorList>
    </citation>
    <scope>IDENTIFICATION</scope>
</reference>
<keyword evidence="5" id="KW-1133">Transmembrane helix</keyword>
<dbReference type="InterPro" id="IPR052309">
    <property type="entry name" value="C-type_Lectin_Domain_Fam1"/>
</dbReference>
<evidence type="ECO:0000313" key="8">
    <source>
        <dbReference type="Proteomes" id="UP000472276"/>
    </source>
</evidence>
<protein>
    <recommendedName>
        <fullName evidence="6">C-type lectin domain-containing protein</fullName>
    </recommendedName>
</protein>
<evidence type="ECO:0000313" key="7">
    <source>
        <dbReference type="Ensembl" id="ENSOABP00000066072.1"/>
    </source>
</evidence>
<gene>
    <name evidence="7" type="primary">FCER2</name>
</gene>
<dbReference type="PANTHER" id="PTHR46490:SF6">
    <property type="entry name" value="ASIALOGLYCOPROTEIN RECEPTOR 1-LIKE-RELATED"/>
    <property type="match status" value="1"/>
</dbReference>
<reference evidence="7" key="2">
    <citation type="submission" date="2025-08" db="UniProtKB">
        <authorList>
            <consortium name="Ensembl"/>
        </authorList>
    </citation>
    <scope>IDENTIFICATION</scope>
</reference>
<keyword evidence="8" id="KW-1185">Reference proteome</keyword>
<dbReference type="InterPro" id="IPR033989">
    <property type="entry name" value="CD209-like_CTLD"/>
</dbReference>
<dbReference type="SMART" id="SM00034">
    <property type="entry name" value="CLECT"/>
    <property type="match status" value="1"/>
</dbReference>
<dbReference type="Pfam" id="PF00059">
    <property type="entry name" value="Lectin_C"/>
    <property type="match status" value="1"/>
</dbReference>
<keyword evidence="4" id="KW-0175">Coiled coil</keyword>
<keyword evidence="5" id="KW-0812">Transmembrane</keyword>
<evidence type="ECO:0000256" key="1">
    <source>
        <dbReference type="ARBA" id="ARBA00022734"/>
    </source>
</evidence>
<dbReference type="GO" id="GO:0030246">
    <property type="term" value="F:carbohydrate binding"/>
    <property type="evidence" value="ECO:0007669"/>
    <property type="project" value="UniProtKB-KW"/>
</dbReference>
<feature type="coiled-coil region" evidence="4">
    <location>
        <begin position="122"/>
        <end position="163"/>
    </location>
</feature>
<dbReference type="PROSITE" id="PS50041">
    <property type="entry name" value="C_TYPE_LECTIN_2"/>
    <property type="match status" value="1"/>
</dbReference>
<evidence type="ECO:0000256" key="2">
    <source>
        <dbReference type="ARBA" id="ARBA00023157"/>
    </source>
</evidence>
<organism evidence="7 8">
    <name type="scientific">Oreochromis aureus</name>
    <name type="common">Israeli tilapia</name>
    <name type="synonym">Chromis aureus</name>
    <dbReference type="NCBI Taxonomy" id="47969"/>
    <lineage>
        <taxon>Eukaryota</taxon>
        <taxon>Metazoa</taxon>
        <taxon>Chordata</taxon>
        <taxon>Craniata</taxon>
        <taxon>Vertebrata</taxon>
        <taxon>Euteleostomi</taxon>
        <taxon>Actinopterygii</taxon>
        <taxon>Neopterygii</taxon>
        <taxon>Teleostei</taxon>
        <taxon>Neoteleostei</taxon>
        <taxon>Acanthomorphata</taxon>
        <taxon>Ovalentaria</taxon>
        <taxon>Cichlomorphae</taxon>
        <taxon>Cichliformes</taxon>
        <taxon>Cichlidae</taxon>
        <taxon>African cichlids</taxon>
        <taxon>Pseudocrenilabrinae</taxon>
        <taxon>Oreochromini</taxon>
        <taxon>Oreochromis</taxon>
    </lineage>
</organism>
<dbReference type="PANTHER" id="PTHR46490">
    <property type="entry name" value="C-TYPE LECTIN DOMAIN FAMILY 12 MEMBER A-RELATED"/>
    <property type="match status" value="1"/>
</dbReference>
<dbReference type="CDD" id="cd03590">
    <property type="entry name" value="CLECT_DC-SIGN_like"/>
    <property type="match status" value="1"/>
</dbReference>
<dbReference type="SUPFAM" id="SSF56436">
    <property type="entry name" value="C-type lectin-like"/>
    <property type="match status" value="1"/>
</dbReference>
<keyword evidence="2" id="KW-1015">Disulfide bond</keyword>
<reference evidence="8" key="1">
    <citation type="submission" date="2020-03" db="EMBL/GenBank/DDBJ databases">
        <title>Evolution of repeat sequences and sex chromosomes of tilapia species revealed by chromosome-level genomes.</title>
        <authorList>
            <person name="Xu L."/>
            <person name="Tao W."/>
            <person name="Wang D."/>
            <person name="Zhou Q."/>
        </authorList>
    </citation>
    <scope>NUCLEOTIDE SEQUENCE [LARGE SCALE GENOMIC DNA]</scope>
    <source>
        <strain evidence="8">Israel</strain>
    </source>
</reference>